<sequence length="104" mass="12552">MKSDNYHSKSINSLAPQLLMFQAFSYLKLNPLKFQNDIENSLKLFIYFYSKTSLRRWPTRRLRPIQSSKSTRPDIPDRYKYKNKQLKSFRNSTYSKFKKKQSVT</sequence>
<accession>A0A3M7QWK7</accession>
<evidence type="ECO:0000313" key="2">
    <source>
        <dbReference type="Proteomes" id="UP000276133"/>
    </source>
</evidence>
<protein>
    <submittedName>
        <fullName evidence="1">Uncharacterized protein</fullName>
    </submittedName>
</protein>
<proteinExistence type="predicted"/>
<reference evidence="1 2" key="1">
    <citation type="journal article" date="2018" name="Sci. Rep.">
        <title>Genomic signatures of local adaptation to the degree of environmental predictability in rotifers.</title>
        <authorList>
            <person name="Franch-Gras L."/>
            <person name="Hahn C."/>
            <person name="Garcia-Roger E.M."/>
            <person name="Carmona M.J."/>
            <person name="Serra M."/>
            <person name="Gomez A."/>
        </authorList>
    </citation>
    <scope>NUCLEOTIDE SEQUENCE [LARGE SCALE GENOMIC DNA]</scope>
    <source>
        <strain evidence="1">HYR1</strain>
    </source>
</reference>
<comment type="caution">
    <text evidence="1">The sequence shown here is derived from an EMBL/GenBank/DDBJ whole genome shotgun (WGS) entry which is preliminary data.</text>
</comment>
<organism evidence="1 2">
    <name type="scientific">Brachionus plicatilis</name>
    <name type="common">Marine rotifer</name>
    <name type="synonym">Brachionus muelleri</name>
    <dbReference type="NCBI Taxonomy" id="10195"/>
    <lineage>
        <taxon>Eukaryota</taxon>
        <taxon>Metazoa</taxon>
        <taxon>Spiralia</taxon>
        <taxon>Gnathifera</taxon>
        <taxon>Rotifera</taxon>
        <taxon>Eurotatoria</taxon>
        <taxon>Monogononta</taxon>
        <taxon>Pseudotrocha</taxon>
        <taxon>Ploima</taxon>
        <taxon>Brachionidae</taxon>
        <taxon>Brachionus</taxon>
    </lineage>
</organism>
<dbReference type="EMBL" id="REGN01004894">
    <property type="protein sequence ID" value="RNA15767.1"/>
    <property type="molecule type" value="Genomic_DNA"/>
</dbReference>
<dbReference type="Proteomes" id="UP000276133">
    <property type="component" value="Unassembled WGS sequence"/>
</dbReference>
<evidence type="ECO:0000313" key="1">
    <source>
        <dbReference type="EMBL" id="RNA15767.1"/>
    </source>
</evidence>
<dbReference type="AlphaFoldDB" id="A0A3M7QWK7"/>
<keyword evidence="2" id="KW-1185">Reference proteome</keyword>
<name>A0A3M7QWK7_BRAPC</name>
<gene>
    <name evidence="1" type="ORF">BpHYR1_002443</name>
</gene>